<evidence type="ECO:0000313" key="4">
    <source>
        <dbReference type="Proteomes" id="UP000033632"/>
    </source>
</evidence>
<feature type="transmembrane region" description="Helical" evidence="1">
    <location>
        <begin position="12"/>
        <end position="31"/>
    </location>
</feature>
<dbReference type="RefSeq" id="WP_046108105.1">
    <property type="nucleotide sequence ID" value="NZ_JZEX01000087.1"/>
</dbReference>
<dbReference type="PATRIC" id="fig|443610.3.peg.4192"/>
<dbReference type="Proteomes" id="UP000033632">
    <property type="component" value="Unassembled WGS sequence"/>
</dbReference>
<feature type="transmembrane region" description="Helical" evidence="1">
    <location>
        <begin position="88"/>
        <end position="110"/>
    </location>
</feature>
<dbReference type="PANTHER" id="PTHR23028">
    <property type="entry name" value="ACETYLTRANSFERASE"/>
    <property type="match status" value="1"/>
</dbReference>
<proteinExistence type="predicted"/>
<feature type="transmembrane region" description="Helical" evidence="1">
    <location>
        <begin position="360"/>
        <end position="381"/>
    </location>
</feature>
<feature type="transmembrane region" description="Helical" evidence="1">
    <location>
        <begin position="227"/>
        <end position="245"/>
    </location>
</feature>
<keyword evidence="1" id="KW-0472">Membrane</keyword>
<feature type="transmembrane region" description="Helical" evidence="1">
    <location>
        <begin position="146"/>
        <end position="168"/>
    </location>
</feature>
<dbReference type="STRING" id="443610.VE25_08090"/>
<feature type="transmembrane region" description="Helical" evidence="1">
    <location>
        <begin position="180"/>
        <end position="200"/>
    </location>
</feature>
<comment type="caution">
    <text evidence="3">The sequence shown here is derived from an EMBL/GenBank/DDBJ whole genome shotgun (WGS) entry which is preliminary data.</text>
</comment>
<evidence type="ECO:0000256" key="1">
    <source>
        <dbReference type="SAM" id="Phobius"/>
    </source>
</evidence>
<evidence type="ECO:0000259" key="2">
    <source>
        <dbReference type="Pfam" id="PF01757"/>
    </source>
</evidence>
<name>A0A0F5FTM2_9HYPH</name>
<dbReference type="EMBL" id="JZEX01000087">
    <property type="protein sequence ID" value="KKB12216.1"/>
    <property type="molecule type" value="Genomic_DNA"/>
</dbReference>
<organism evidence="3 4">
    <name type="scientific">Devosia geojensis</name>
    <dbReference type="NCBI Taxonomy" id="443610"/>
    <lineage>
        <taxon>Bacteria</taxon>
        <taxon>Pseudomonadati</taxon>
        <taxon>Pseudomonadota</taxon>
        <taxon>Alphaproteobacteria</taxon>
        <taxon>Hyphomicrobiales</taxon>
        <taxon>Devosiaceae</taxon>
        <taxon>Devosia</taxon>
    </lineage>
</organism>
<feature type="transmembrane region" description="Helical" evidence="1">
    <location>
        <begin position="252"/>
        <end position="270"/>
    </location>
</feature>
<dbReference type="AlphaFoldDB" id="A0A0F5FTM2"/>
<gene>
    <name evidence="3" type="ORF">VE25_08090</name>
</gene>
<keyword evidence="1" id="KW-1133">Transmembrane helix</keyword>
<dbReference type="GO" id="GO:0016747">
    <property type="term" value="F:acyltransferase activity, transferring groups other than amino-acyl groups"/>
    <property type="evidence" value="ECO:0007669"/>
    <property type="project" value="InterPro"/>
</dbReference>
<keyword evidence="1" id="KW-0812">Transmembrane</keyword>
<accession>A0A0F5FTM2</accession>
<evidence type="ECO:0000313" key="3">
    <source>
        <dbReference type="EMBL" id="KKB12216.1"/>
    </source>
</evidence>
<feature type="transmembrane region" description="Helical" evidence="1">
    <location>
        <begin position="43"/>
        <end position="68"/>
    </location>
</feature>
<dbReference type="GO" id="GO:0016020">
    <property type="term" value="C:membrane"/>
    <property type="evidence" value="ECO:0007669"/>
    <property type="project" value="TreeGrafter"/>
</dbReference>
<dbReference type="InterPro" id="IPR050879">
    <property type="entry name" value="Acyltransferase_3"/>
</dbReference>
<reference evidence="3 4" key="1">
    <citation type="submission" date="2015-03" db="EMBL/GenBank/DDBJ databases">
        <authorList>
            <person name="Hassan Y.I."/>
            <person name="Lepp D."/>
            <person name="Li X.-Z."/>
            <person name="Zhou T."/>
        </authorList>
    </citation>
    <scope>NUCLEOTIDE SEQUENCE [LARGE SCALE GENOMIC DNA]</scope>
    <source>
        <strain evidence="3 4">BD-c194</strain>
    </source>
</reference>
<dbReference type="GO" id="GO:0000271">
    <property type="term" value="P:polysaccharide biosynthetic process"/>
    <property type="evidence" value="ECO:0007669"/>
    <property type="project" value="TreeGrafter"/>
</dbReference>
<dbReference type="InterPro" id="IPR002656">
    <property type="entry name" value="Acyl_transf_3_dom"/>
</dbReference>
<dbReference type="OrthoDB" id="9796461at2"/>
<keyword evidence="4" id="KW-1185">Reference proteome</keyword>
<sequence>MTQNRLYGADFVRASACLIVLVHHLAQRVNWRGDMGPFEPVRFFVGTGGFGVAVFFVLSGFLLSRPFWRALDNREPMPNLLVYALRRAARILPGFWLALTVTFVLSILVFGFRPDGWLVARYLSGLFLISDWHWTTLFPVEINGPLWSIGFEISSYAMLPLGFLALFALPRALPSWTTRLVWLAVIGLAVVLHVTFTAYVPVDPIGRGWEYGLQGGAKIWMPRFNPFAFFAMFAVGALAGGMQVLFDRRRSWLFDAVALAALIAAGWLLWMQATSVDTEAWGWFGVPYDYPVFHLAIGAVLATAPSSVLLRRVLDNPPVRYVAQVSFGVYVWHMLVLELVRELWLPALDYGALNDAATFAMASAIVIAITFAVATLSFRFVEAPVIAWARRLEARPSTPTLSPAAG</sequence>
<feature type="transmembrane region" description="Helical" evidence="1">
    <location>
        <begin position="290"/>
        <end position="309"/>
    </location>
</feature>
<dbReference type="Pfam" id="PF01757">
    <property type="entry name" value="Acyl_transf_3"/>
    <property type="match status" value="1"/>
</dbReference>
<dbReference type="PANTHER" id="PTHR23028:SF53">
    <property type="entry name" value="ACYL_TRANSF_3 DOMAIN-CONTAINING PROTEIN"/>
    <property type="match status" value="1"/>
</dbReference>
<protein>
    <recommendedName>
        <fullName evidence="2">Acyltransferase 3 domain-containing protein</fullName>
    </recommendedName>
</protein>
<feature type="transmembrane region" description="Helical" evidence="1">
    <location>
        <begin position="321"/>
        <end position="340"/>
    </location>
</feature>
<feature type="domain" description="Acyltransferase 3" evidence="2">
    <location>
        <begin position="7"/>
        <end position="373"/>
    </location>
</feature>